<dbReference type="RefSeq" id="WP_155434859.1">
    <property type="nucleotide sequence ID" value="NZ_JBHLXK010000005.1"/>
</dbReference>
<keyword evidence="4" id="KW-1185">Reference proteome</keyword>
<dbReference type="Proteomes" id="UP000735592">
    <property type="component" value="Unassembled WGS sequence"/>
</dbReference>
<evidence type="ECO:0000313" key="4">
    <source>
        <dbReference type="Proteomes" id="UP000735592"/>
    </source>
</evidence>
<dbReference type="EMBL" id="WNKW01000003">
    <property type="protein sequence ID" value="MTW33466.1"/>
    <property type="molecule type" value="Genomic_DNA"/>
</dbReference>
<evidence type="ECO:0000256" key="2">
    <source>
        <dbReference type="SAM" id="MobiDB-lite"/>
    </source>
</evidence>
<proteinExistence type="predicted"/>
<feature type="region of interest" description="Disordered" evidence="2">
    <location>
        <begin position="1"/>
        <end position="33"/>
    </location>
</feature>
<reference evidence="3 4" key="1">
    <citation type="submission" date="2019-11" db="EMBL/GenBank/DDBJ databases">
        <title>Type strains purchased from KCTC, JCM and DSMZ.</title>
        <authorList>
            <person name="Lu H."/>
        </authorList>
    </citation>
    <scope>NUCLEOTIDE SEQUENCE [LARGE SCALE GENOMIC DNA]</scope>
    <source>
        <strain evidence="3 4">DSM 103461</strain>
    </source>
</reference>
<keyword evidence="1" id="KW-0175">Coiled coil</keyword>
<sequence>MNLNEPPSYEDRRAAIRATADQESTETADSRNLAVRSDVKYETKSDAAMHAAAHLHELLDQGNDSAAEGFLTSERFNLAVLKRLLELRALDKVELEKRLRDAKLQLAEIDRKIRERNKKAVEARKDQSKNPKIKAWLRKQEESGVNINQRHIAGQIGIKFQVSATYARNIRTEYLNEKTSKRN</sequence>
<evidence type="ECO:0000313" key="3">
    <source>
        <dbReference type="EMBL" id="MTW33466.1"/>
    </source>
</evidence>
<accession>A0ABW9SN78</accession>
<comment type="caution">
    <text evidence="3">The sequence shown here is derived from an EMBL/GenBank/DDBJ whole genome shotgun (WGS) entry which is preliminary data.</text>
</comment>
<organism evidence="3 4">
    <name type="scientific">Pseudoduganella danionis</name>
    <dbReference type="NCBI Taxonomy" id="1890295"/>
    <lineage>
        <taxon>Bacteria</taxon>
        <taxon>Pseudomonadati</taxon>
        <taxon>Pseudomonadota</taxon>
        <taxon>Betaproteobacteria</taxon>
        <taxon>Burkholderiales</taxon>
        <taxon>Oxalobacteraceae</taxon>
        <taxon>Telluria group</taxon>
        <taxon>Pseudoduganella</taxon>
    </lineage>
</organism>
<evidence type="ECO:0000256" key="1">
    <source>
        <dbReference type="SAM" id="Coils"/>
    </source>
</evidence>
<protein>
    <submittedName>
        <fullName evidence="3">Uncharacterized protein</fullName>
    </submittedName>
</protein>
<feature type="coiled-coil region" evidence="1">
    <location>
        <begin position="92"/>
        <end position="126"/>
    </location>
</feature>
<name>A0ABW9SN78_9BURK</name>
<gene>
    <name evidence="3" type="ORF">GM655_11580</name>
</gene>